<evidence type="ECO:0000256" key="13">
    <source>
        <dbReference type="ARBA" id="ARBA00023229"/>
    </source>
</evidence>
<evidence type="ECO:0000313" key="16">
    <source>
        <dbReference type="EMBL" id="RZF47560.1"/>
    </source>
</evidence>
<comment type="pathway">
    <text evidence="4">Isoprenoid biosynthesis; dimethylallyl diphosphate biosynthesis; dimethylallyl diphosphate from isopentenyl diphosphate: step 1/1.</text>
</comment>
<keyword evidence="12" id="KW-0443">Lipid metabolism</keyword>
<evidence type="ECO:0000256" key="7">
    <source>
        <dbReference type="ARBA" id="ARBA00022516"/>
    </source>
</evidence>
<dbReference type="Pfam" id="PF00293">
    <property type="entry name" value="NUDIX"/>
    <property type="match status" value="1"/>
</dbReference>
<keyword evidence="14" id="KW-0413">Isomerase</keyword>
<keyword evidence="9" id="KW-0152">Cholesterol biosynthesis</keyword>
<dbReference type="PANTHER" id="PTHR10885">
    <property type="entry name" value="ISOPENTENYL-DIPHOSPHATE DELTA-ISOMERASE"/>
    <property type="match status" value="1"/>
</dbReference>
<dbReference type="GO" id="GO:0005737">
    <property type="term" value="C:cytoplasm"/>
    <property type="evidence" value="ECO:0007669"/>
    <property type="project" value="TreeGrafter"/>
</dbReference>
<comment type="catalytic activity">
    <reaction evidence="1">
        <text>isopentenyl diphosphate = dimethylallyl diphosphate</text>
        <dbReference type="Rhea" id="RHEA:23284"/>
        <dbReference type="ChEBI" id="CHEBI:57623"/>
        <dbReference type="ChEBI" id="CHEBI:128769"/>
        <dbReference type="EC" id="5.3.3.2"/>
    </reaction>
</comment>
<dbReference type="STRING" id="195883.A0A482XPW9"/>
<dbReference type="InterPro" id="IPR000086">
    <property type="entry name" value="NUDIX_hydrolase_dom"/>
</dbReference>
<dbReference type="SMR" id="A0A482XPW9"/>
<dbReference type="GO" id="GO:0006695">
    <property type="term" value="P:cholesterol biosynthetic process"/>
    <property type="evidence" value="ECO:0007669"/>
    <property type="project" value="UniProtKB-KW"/>
</dbReference>
<dbReference type="EC" id="5.3.3.2" evidence="6"/>
<keyword evidence="9" id="KW-0753">Steroid metabolism</keyword>
<evidence type="ECO:0000256" key="14">
    <source>
        <dbReference type="ARBA" id="ARBA00023235"/>
    </source>
</evidence>
<gene>
    <name evidence="16" type="ORF">LSTR_LSTR009096</name>
</gene>
<keyword evidence="13" id="KW-0414">Isoprene biosynthesis</keyword>
<organism evidence="16 17">
    <name type="scientific">Laodelphax striatellus</name>
    <name type="common">Small brown planthopper</name>
    <name type="synonym">Delphax striatella</name>
    <dbReference type="NCBI Taxonomy" id="195883"/>
    <lineage>
        <taxon>Eukaryota</taxon>
        <taxon>Metazoa</taxon>
        <taxon>Ecdysozoa</taxon>
        <taxon>Arthropoda</taxon>
        <taxon>Hexapoda</taxon>
        <taxon>Insecta</taxon>
        <taxon>Pterygota</taxon>
        <taxon>Neoptera</taxon>
        <taxon>Paraneoptera</taxon>
        <taxon>Hemiptera</taxon>
        <taxon>Auchenorrhyncha</taxon>
        <taxon>Fulgoroidea</taxon>
        <taxon>Delphacidae</taxon>
        <taxon>Criomorphinae</taxon>
        <taxon>Laodelphax</taxon>
    </lineage>
</organism>
<sequence length="242" mass="27872">MALKLLQFGSRAIRNFSQKSAPYIADKIQEEGMNELCLVVNENDEVLGHANKRECHLVKPNGDIPLHRAFSVFVFNSNNEMLLQKRSLSKVTFPGFVSNACCSHPLYEFDEERVEQDATGVKVAAGRRLNHELGIPRIHTQPDSLHYLTRIHYKSVGDGMWGEHEIDYILILHKDLPIVPNENEVSDVYYVGQKQLDSFLNNLDAPLTPWFASILKSKKLHHWWNNLHRLDSVMEHDKIHKL</sequence>
<evidence type="ECO:0000256" key="1">
    <source>
        <dbReference type="ARBA" id="ARBA00000374"/>
    </source>
</evidence>
<evidence type="ECO:0000256" key="6">
    <source>
        <dbReference type="ARBA" id="ARBA00012057"/>
    </source>
</evidence>
<dbReference type="AlphaFoldDB" id="A0A482XPW9"/>
<dbReference type="GO" id="GO:0050992">
    <property type="term" value="P:dimethylallyl diphosphate biosynthetic process"/>
    <property type="evidence" value="ECO:0007669"/>
    <property type="project" value="UniProtKB-UniPathway"/>
</dbReference>
<keyword evidence="8" id="KW-0479">Metal-binding</keyword>
<comment type="function">
    <text evidence="3">Catalyzes the 1,3-allylic rearrangement of the homoallylic substrate isopentenyl (IPP) to its highly electrophilic allylic isomer, dimethylallyl diphosphate (DMAPP).</text>
</comment>
<dbReference type="PIRSF" id="PIRSF018427">
    <property type="entry name" value="Isopntndiph_ism"/>
    <property type="match status" value="1"/>
</dbReference>
<evidence type="ECO:0000256" key="4">
    <source>
        <dbReference type="ARBA" id="ARBA00004826"/>
    </source>
</evidence>
<dbReference type="EMBL" id="QKKF02004048">
    <property type="protein sequence ID" value="RZF47560.1"/>
    <property type="molecule type" value="Genomic_DNA"/>
</dbReference>
<comment type="cofactor">
    <cofactor evidence="2">
        <name>Mg(2+)</name>
        <dbReference type="ChEBI" id="CHEBI:18420"/>
    </cofactor>
</comment>
<dbReference type="FunCoup" id="A0A482XPW9">
    <property type="interactions" value="1280"/>
</dbReference>
<feature type="domain" description="Nudix hydrolase" evidence="15">
    <location>
        <begin position="65"/>
        <end position="213"/>
    </location>
</feature>
<evidence type="ECO:0000256" key="10">
    <source>
        <dbReference type="ARBA" id="ARBA00022842"/>
    </source>
</evidence>
<dbReference type="OrthoDB" id="510307at2759"/>
<evidence type="ECO:0000256" key="3">
    <source>
        <dbReference type="ARBA" id="ARBA00003951"/>
    </source>
</evidence>
<dbReference type="InterPro" id="IPR011876">
    <property type="entry name" value="IsopentenylPP_isomerase_typ1"/>
</dbReference>
<dbReference type="PANTHER" id="PTHR10885:SF0">
    <property type="entry name" value="ISOPENTENYL-DIPHOSPHATE DELTA-ISOMERASE"/>
    <property type="match status" value="1"/>
</dbReference>
<keyword evidence="7" id="KW-0444">Lipid biosynthesis</keyword>
<keyword evidence="10" id="KW-0460">Magnesium</keyword>
<dbReference type="GO" id="GO:0046872">
    <property type="term" value="F:metal ion binding"/>
    <property type="evidence" value="ECO:0007669"/>
    <property type="project" value="UniProtKB-KW"/>
</dbReference>
<keyword evidence="17" id="KW-1185">Reference proteome</keyword>
<comment type="caution">
    <text evidence="16">The sequence shown here is derived from an EMBL/GenBank/DDBJ whole genome shotgun (WGS) entry which is preliminary data.</text>
</comment>
<dbReference type="NCBIfam" id="TIGR02150">
    <property type="entry name" value="IPP_isom_1"/>
    <property type="match status" value="1"/>
</dbReference>
<evidence type="ECO:0000256" key="2">
    <source>
        <dbReference type="ARBA" id="ARBA00001946"/>
    </source>
</evidence>
<dbReference type="GO" id="GO:0009240">
    <property type="term" value="P:isopentenyl diphosphate biosynthetic process"/>
    <property type="evidence" value="ECO:0007669"/>
    <property type="project" value="TreeGrafter"/>
</dbReference>
<keyword evidence="9" id="KW-0153">Cholesterol metabolism</keyword>
<dbReference type="InParanoid" id="A0A482XPW9"/>
<reference evidence="16 17" key="1">
    <citation type="journal article" date="2017" name="Gigascience">
        <title>Genome sequence of the small brown planthopper, Laodelphax striatellus.</title>
        <authorList>
            <person name="Zhu J."/>
            <person name="Jiang F."/>
            <person name="Wang X."/>
            <person name="Yang P."/>
            <person name="Bao Y."/>
            <person name="Zhao W."/>
            <person name="Wang W."/>
            <person name="Lu H."/>
            <person name="Wang Q."/>
            <person name="Cui N."/>
            <person name="Li J."/>
            <person name="Chen X."/>
            <person name="Luo L."/>
            <person name="Yu J."/>
            <person name="Kang L."/>
            <person name="Cui F."/>
        </authorList>
    </citation>
    <scope>NUCLEOTIDE SEQUENCE [LARGE SCALE GENOMIC DNA]</scope>
    <source>
        <strain evidence="16">Lst14</strain>
    </source>
</reference>
<evidence type="ECO:0000259" key="15">
    <source>
        <dbReference type="PROSITE" id="PS51462"/>
    </source>
</evidence>
<dbReference type="UniPathway" id="UPA00059">
    <property type="reaction ID" value="UER00104"/>
</dbReference>
<dbReference type="Proteomes" id="UP000291343">
    <property type="component" value="Unassembled WGS sequence"/>
</dbReference>
<accession>A0A482XPW9</accession>
<dbReference type="FunFam" id="3.90.79.10:FF:000012">
    <property type="entry name" value="Isopentenyl-diphosphate Delta-isomerase 1"/>
    <property type="match status" value="1"/>
</dbReference>
<dbReference type="CDD" id="cd02885">
    <property type="entry name" value="NUDIX_IPP_Isomerase"/>
    <property type="match status" value="1"/>
</dbReference>
<evidence type="ECO:0000256" key="12">
    <source>
        <dbReference type="ARBA" id="ARBA00023098"/>
    </source>
</evidence>
<dbReference type="PROSITE" id="PS51462">
    <property type="entry name" value="NUDIX"/>
    <property type="match status" value="1"/>
</dbReference>
<keyword evidence="11" id="KW-0752">Steroid biosynthesis</keyword>
<evidence type="ECO:0000313" key="17">
    <source>
        <dbReference type="Proteomes" id="UP000291343"/>
    </source>
</evidence>
<keyword evidence="9" id="KW-1207">Sterol metabolism</keyword>
<protein>
    <recommendedName>
        <fullName evidence="6">isopentenyl-diphosphate Delta-isomerase</fullName>
        <ecNumber evidence="6">5.3.3.2</ecNumber>
    </recommendedName>
</protein>
<evidence type="ECO:0000256" key="9">
    <source>
        <dbReference type="ARBA" id="ARBA00022778"/>
    </source>
</evidence>
<dbReference type="Gene3D" id="3.90.79.10">
    <property type="entry name" value="Nucleoside Triphosphate Pyrophosphohydrolase"/>
    <property type="match status" value="1"/>
</dbReference>
<keyword evidence="9" id="KW-0756">Sterol biosynthesis</keyword>
<dbReference type="SUPFAM" id="SSF55811">
    <property type="entry name" value="Nudix"/>
    <property type="match status" value="1"/>
</dbReference>
<comment type="similarity">
    <text evidence="5">Belongs to the IPP isomerase type 1 family.</text>
</comment>
<evidence type="ECO:0000256" key="5">
    <source>
        <dbReference type="ARBA" id="ARBA00007579"/>
    </source>
</evidence>
<proteinExistence type="inferred from homology"/>
<evidence type="ECO:0000256" key="11">
    <source>
        <dbReference type="ARBA" id="ARBA00022955"/>
    </source>
</evidence>
<dbReference type="InterPro" id="IPR015797">
    <property type="entry name" value="NUDIX_hydrolase-like_dom_sf"/>
</dbReference>
<dbReference type="GO" id="GO:0004452">
    <property type="term" value="F:isopentenyl-diphosphate delta-isomerase activity"/>
    <property type="evidence" value="ECO:0007669"/>
    <property type="project" value="UniProtKB-EC"/>
</dbReference>
<name>A0A482XPW9_LAOST</name>
<evidence type="ECO:0000256" key="8">
    <source>
        <dbReference type="ARBA" id="ARBA00022723"/>
    </source>
</evidence>